<dbReference type="PANTHER" id="PTHR21660">
    <property type="entry name" value="THIOESTERASE SUPERFAMILY MEMBER-RELATED"/>
    <property type="match status" value="1"/>
</dbReference>
<dbReference type="CDD" id="cd03443">
    <property type="entry name" value="PaaI_thioesterase"/>
    <property type="match status" value="1"/>
</dbReference>
<feature type="region of interest" description="Disordered" evidence="2">
    <location>
        <begin position="1"/>
        <end position="29"/>
    </location>
</feature>
<dbReference type="SMR" id="A0A444ZLU3"/>
<dbReference type="OrthoDB" id="46529at2759"/>
<evidence type="ECO:0000256" key="2">
    <source>
        <dbReference type="SAM" id="MobiDB-lite"/>
    </source>
</evidence>
<accession>A0A444ZLU3</accession>
<dbReference type="STRING" id="3818.A0A444ZLU3"/>
<dbReference type="InterPro" id="IPR006683">
    <property type="entry name" value="Thioestr_dom"/>
</dbReference>
<sequence>MAAAKPSSAAETGPPSPTSYTTSRSNKTDPQLFSRTLDYLADMGMAKPIPKSCDTNGFISHFYGSFIEVHTVQRGSIHCTFSVKPSISNVYGTLHGGSVGSLTEMIATACARTVVAEDKELFLGEMSVSYLSGVPTNEEVLVEASVVKSGRNLTVVSLEFKLKKSGSLVYLAHATFYNIPIARL</sequence>
<feature type="domain" description="Thioesterase" evidence="3">
    <location>
        <begin position="91"/>
        <end position="165"/>
    </location>
</feature>
<dbReference type="EMBL" id="SDMP01000014">
    <property type="protein sequence ID" value="RYR15135.1"/>
    <property type="molecule type" value="Genomic_DNA"/>
</dbReference>
<dbReference type="AlphaFoldDB" id="A0A444ZLU3"/>
<dbReference type="InterPro" id="IPR029069">
    <property type="entry name" value="HotDog_dom_sf"/>
</dbReference>
<evidence type="ECO:0000259" key="3">
    <source>
        <dbReference type="Pfam" id="PF03061"/>
    </source>
</evidence>
<gene>
    <name evidence="4" type="ORF">Ahy_B04g071855</name>
</gene>
<evidence type="ECO:0000256" key="1">
    <source>
        <dbReference type="ARBA" id="ARBA00008324"/>
    </source>
</evidence>
<dbReference type="SUPFAM" id="SSF54637">
    <property type="entry name" value="Thioesterase/thiol ester dehydrase-isomerase"/>
    <property type="match status" value="1"/>
</dbReference>
<evidence type="ECO:0000313" key="5">
    <source>
        <dbReference type="Proteomes" id="UP000289738"/>
    </source>
</evidence>
<comment type="similarity">
    <text evidence="1">Belongs to the thioesterase PaaI family.</text>
</comment>
<protein>
    <recommendedName>
        <fullName evidence="3">Thioesterase domain-containing protein</fullName>
    </recommendedName>
</protein>
<name>A0A444ZLU3_ARAHY</name>
<dbReference type="Proteomes" id="UP000289738">
    <property type="component" value="Chromosome B04"/>
</dbReference>
<dbReference type="InterPro" id="IPR039298">
    <property type="entry name" value="ACOT13"/>
</dbReference>
<keyword evidence="5" id="KW-1185">Reference proteome</keyword>
<dbReference type="Gramene" id="arahy.Tifrunner.gnm2.ann2.Ah14g388600.1">
    <property type="protein sequence ID" value="arahy.Tifrunner.gnm2.ann2.Ah14g388600.1-CDS"/>
    <property type="gene ID" value="arahy.Tifrunner.gnm2.ann2.Ah14g388600"/>
</dbReference>
<dbReference type="Pfam" id="PF03061">
    <property type="entry name" value="4HBT"/>
    <property type="match status" value="1"/>
</dbReference>
<comment type="caution">
    <text evidence="4">The sequence shown here is derived from an EMBL/GenBank/DDBJ whole genome shotgun (WGS) entry which is preliminary data.</text>
</comment>
<organism evidence="4 5">
    <name type="scientific">Arachis hypogaea</name>
    <name type="common">Peanut</name>
    <dbReference type="NCBI Taxonomy" id="3818"/>
    <lineage>
        <taxon>Eukaryota</taxon>
        <taxon>Viridiplantae</taxon>
        <taxon>Streptophyta</taxon>
        <taxon>Embryophyta</taxon>
        <taxon>Tracheophyta</taxon>
        <taxon>Spermatophyta</taxon>
        <taxon>Magnoliopsida</taxon>
        <taxon>eudicotyledons</taxon>
        <taxon>Gunneridae</taxon>
        <taxon>Pentapetalae</taxon>
        <taxon>rosids</taxon>
        <taxon>fabids</taxon>
        <taxon>Fabales</taxon>
        <taxon>Fabaceae</taxon>
        <taxon>Papilionoideae</taxon>
        <taxon>50 kb inversion clade</taxon>
        <taxon>dalbergioids sensu lato</taxon>
        <taxon>Dalbergieae</taxon>
        <taxon>Pterocarpus clade</taxon>
        <taxon>Arachis</taxon>
    </lineage>
</organism>
<dbReference type="Gene3D" id="3.10.129.10">
    <property type="entry name" value="Hotdog Thioesterase"/>
    <property type="match status" value="1"/>
</dbReference>
<evidence type="ECO:0000313" key="4">
    <source>
        <dbReference type="EMBL" id="RYR15135.1"/>
    </source>
</evidence>
<dbReference type="PANTHER" id="PTHR21660:SF12">
    <property type="entry name" value="OS07G0462700 PROTEIN"/>
    <property type="match status" value="1"/>
</dbReference>
<proteinExistence type="inferred from homology"/>
<dbReference type="GO" id="GO:0047617">
    <property type="term" value="F:fatty acyl-CoA hydrolase activity"/>
    <property type="evidence" value="ECO:0007669"/>
    <property type="project" value="InterPro"/>
</dbReference>
<reference evidence="4 5" key="1">
    <citation type="submission" date="2019-01" db="EMBL/GenBank/DDBJ databases">
        <title>Sequencing of cultivated peanut Arachis hypogaea provides insights into genome evolution and oil improvement.</title>
        <authorList>
            <person name="Chen X."/>
        </authorList>
    </citation>
    <scope>NUCLEOTIDE SEQUENCE [LARGE SCALE GENOMIC DNA]</scope>
    <source>
        <strain evidence="5">cv. Fuhuasheng</strain>
        <tissue evidence="4">Leaves</tissue>
    </source>
</reference>